<dbReference type="SUPFAM" id="SSF51126">
    <property type="entry name" value="Pectin lyase-like"/>
    <property type="match status" value="1"/>
</dbReference>
<dbReference type="InterPro" id="IPR011050">
    <property type="entry name" value="Pectin_lyase_fold/virulence"/>
</dbReference>
<dbReference type="AlphaFoldDB" id="A0A7Y2H1L4"/>
<evidence type="ECO:0008006" key="11">
    <source>
        <dbReference type="Google" id="ProtNLM"/>
    </source>
</evidence>
<gene>
    <name evidence="9" type="ORF">HKN21_05140</name>
</gene>
<evidence type="ECO:0000313" key="9">
    <source>
        <dbReference type="EMBL" id="NNF06125.1"/>
    </source>
</evidence>
<sequence length="455" mass="48463">MQLPQFYAVAVLCLGLGLLGYTAPATAAVFVVEDSMPVQAVIESADSGDTLRFEPGHYSETVFTSKSLYFIAETPGTVIWETNYSGRAIEARSTGNPVYVQGFTFRRNRSGAVAFPESAGGALAAFSSPLDVRNCVFEANAAVGIAGAIYCTTVEVPGVSSPIPADDPNSVRLFVEDCRFEGNVASSSGGAIYTDNTLSVVRNSQFVSNQANDGGAAFFLNGPMQIEGCEFTENTSATHGGALLVVGVGPLEITDSSFHHNRAEVFGGAGRFINITSVSILHTEFLGNEASFEGGALHVDRCKIQVGNSSWIDNIAGRDGGAGMYLNRLSPDSGLNRCSFFGNQAPEASSLLVFQSTLIVTESLFAEPSPMRCRQSSQIVSSCILLDQKSTRTCFSDPYRASITRCPESITQLCFAKPRDACEQYGRPGVQCSEGACAKVAVEPVRWGAIKRRFP</sequence>
<dbReference type="PANTHER" id="PTHR11319:SF35">
    <property type="entry name" value="OUTER MEMBRANE PROTEIN PMPC-RELATED"/>
    <property type="match status" value="1"/>
</dbReference>
<evidence type="ECO:0000256" key="3">
    <source>
        <dbReference type="ARBA" id="ARBA00004613"/>
    </source>
</evidence>
<evidence type="ECO:0000256" key="7">
    <source>
        <dbReference type="ARBA" id="ARBA00023237"/>
    </source>
</evidence>
<keyword evidence="6" id="KW-0472">Membrane</keyword>
<dbReference type="Pfam" id="PF02415">
    <property type="entry name" value="Chlam_PMP"/>
    <property type="match status" value="1"/>
</dbReference>
<keyword evidence="4" id="KW-0964">Secreted</keyword>
<dbReference type="Proteomes" id="UP000547674">
    <property type="component" value="Unassembled WGS sequence"/>
</dbReference>
<evidence type="ECO:0000256" key="5">
    <source>
        <dbReference type="ARBA" id="ARBA00022729"/>
    </source>
</evidence>
<evidence type="ECO:0000256" key="4">
    <source>
        <dbReference type="ARBA" id="ARBA00022525"/>
    </source>
</evidence>
<feature type="signal peptide" evidence="8">
    <location>
        <begin position="1"/>
        <end position="27"/>
    </location>
</feature>
<feature type="chain" id="PRO_5031486435" description="Right handed beta helix domain-containing protein" evidence="8">
    <location>
        <begin position="28"/>
        <end position="455"/>
    </location>
</feature>
<reference evidence="9 10" key="1">
    <citation type="submission" date="2020-03" db="EMBL/GenBank/DDBJ databases">
        <title>Metabolic flexibility allows generalist bacteria to become dominant in a frequently disturbed ecosystem.</title>
        <authorList>
            <person name="Chen Y.-J."/>
            <person name="Leung P.M."/>
            <person name="Bay S.K."/>
            <person name="Hugenholtz P."/>
            <person name="Kessler A.J."/>
            <person name="Shelley G."/>
            <person name="Waite D.W."/>
            <person name="Cook P.L."/>
            <person name="Greening C."/>
        </authorList>
    </citation>
    <scope>NUCLEOTIDE SEQUENCE [LARGE SCALE GENOMIC DNA]</scope>
    <source>
        <strain evidence="9">SS_bin_28</strain>
    </source>
</reference>
<keyword evidence="7" id="KW-0998">Cell outer membrane</keyword>
<dbReference type="EMBL" id="JABDJR010000193">
    <property type="protein sequence ID" value="NNF06125.1"/>
    <property type="molecule type" value="Genomic_DNA"/>
</dbReference>
<dbReference type="NCBIfam" id="TIGR01376">
    <property type="entry name" value="POMP_repeat"/>
    <property type="match status" value="1"/>
</dbReference>
<dbReference type="PANTHER" id="PTHR11319">
    <property type="entry name" value="G PROTEIN-COUPLED RECEPTOR-RELATED"/>
    <property type="match status" value="1"/>
</dbReference>
<proteinExistence type="predicted"/>
<evidence type="ECO:0000256" key="1">
    <source>
        <dbReference type="ARBA" id="ARBA00004196"/>
    </source>
</evidence>
<keyword evidence="5 8" id="KW-0732">Signal</keyword>
<dbReference type="InterPro" id="IPR012334">
    <property type="entry name" value="Pectin_lyas_fold"/>
</dbReference>
<name>A0A7Y2H1L4_UNCEI</name>
<evidence type="ECO:0000256" key="2">
    <source>
        <dbReference type="ARBA" id="ARBA00004442"/>
    </source>
</evidence>
<organism evidence="9 10">
    <name type="scientific">Eiseniibacteriota bacterium</name>
    <dbReference type="NCBI Taxonomy" id="2212470"/>
    <lineage>
        <taxon>Bacteria</taxon>
        <taxon>Candidatus Eiseniibacteriota</taxon>
    </lineage>
</organism>
<dbReference type="GO" id="GO:0005576">
    <property type="term" value="C:extracellular region"/>
    <property type="evidence" value="ECO:0007669"/>
    <property type="project" value="UniProtKB-SubCell"/>
</dbReference>
<comment type="caution">
    <text evidence="9">The sequence shown here is derived from an EMBL/GenBank/DDBJ whole genome shotgun (WGS) entry which is preliminary data.</text>
</comment>
<dbReference type="InterPro" id="IPR003368">
    <property type="entry name" value="POMP_repeat"/>
</dbReference>
<evidence type="ECO:0000256" key="6">
    <source>
        <dbReference type="ARBA" id="ARBA00023136"/>
    </source>
</evidence>
<dbReference type="Gene3D" id="2.160.20.10">
    <property type="entry name" value="Single-stranded right-handed beta-helix, Pectin lyase-like"/>
    <property type="match status" value="1"/>
</dbReference>
<protein>
    <recommendedName>
        <fullName evidence="11">Right handed beta helix domain-containing protein</fullName>
    </recommendedName>
</protein>
<accession>A0A7Y2H1L4</accession>
<evidence type="ECO:0000256" key="8">
    <source>
        <dbReference type="SAM" id="SignalP"/>
    </source>
</evidence>
<dbReference type="GO" id="GO:0009279">
    <property type="term" value="C:cell outer membrane"/>
    <property type="evidence" value="ECO:0007669"/>
    <property type="project" value="UniProtKB-SubCell"/>
</dbReference>
<evidence type="ECO:0000313" key="10">
    <source>
        <dbReference type="Proteomes" id="UP000547674"/>
    </source>
</evidence>
<comment type="subcellular location">
    <subcellularLocation>
        <location evidence="1">Cell envelope</location>
    </subcellularLocation>
    <subcellularLocation>
        <location evidence="2">Cell outer membrane</location>
    </subcellularLocation>
    <subcellularLocation>
        <location evidence="3">Secreted</location>
    </subcellularLocation>
</comment>